<feature type="domain" description="RNase H type-1" evidence="1">
    <location>
        <begin position="5"/>
        <end position="61"/>
    </location>
</feature>
<dbReference type="EnsemblPlants" id="TuG1812G0500004903.01.T01">
    <property type="protein sequence ID" value="TuG1812G0500004903.01.T01.cds401277"/>
    <property type="gene ID" value="TuG1812G0500004903.01"/>
</dbReference>
<evidence type="ECO:0000259" key="1">
    <source>
        <dbReference type="Pfam" id="PF13456"/>
    </source>
</evidence>
<dbReference type="PANTHER" id="PTHR47723">
    <property type="entry name" value="OS05G0353850 PROTEIN"/>
    <property type="match status" value="1"/>
</dbReference>
<dbReference type="InterPro" id="IPR012337">
    <property type="entry name" value="RNaseH-like_sf"/>
</dbReference>
<dbReference type="PANTHER" id="PTHR47723:SF24">
    <property type="entry name" value="RNASE H TYPE-1 DOMAIN-CONTAINING PROTEIN"/>
    <property type="match status" value="1"/>
</dbReference>
<evidence type="ECO:0000313" key="3">
    <source>
        <dbReference type="Proteomes" id="UP000015106"/>
    </source>
</evidence>
<dbReference type="AlphaFoldDB" id="A0A8R7UPH0"/>
<proteinExistence type="predicted"/>
<dbReference type="Proteomes" id="UP000015106">
    <property type="component" value="Chromosome 5"/>
</dbReference>
<reference evidence="2" key="2">
    <citation type="submission" date="2018-03" db="EMBL/GenBank/DDBJ databases">
        <title>The Triticum urartu genome reveals the dynamic nature of wheat genome evolution.</title>
        <authorList>
            <person name="Ling H."/>
            <person name="Ma B."/>
            <person name="Shi X."/>
            <person name="Liu H."/>
            <person name="Dong L."/>
            <person name="Sun H."/>
            <person name="Cao Y."/>
            <person name="Gao Q."/>
            <person name="Zheng S."/>
            <person name="Li Y."/>
            <person name="Yu Y."/>
            <person name="Du H."/>
            <person name="Qi M."/>
            <person name="Li Y."/>
            <person name="Yu H."/>
            <person name="Cui Y."/>
            <person name="Wang N."/>
            <person name="Chen C."/>
            <person name="Wu H."/>
            <person name="Zhao Y."/>
            <person name="Zhang J."/>
            <person name="Li Y."/>
            <person name="Zhou W."/>
            <person name="Zhang B."/>
            <person name="Hu W."/>
            <person name="Eijk M."/>
            <person name="Tang J."/>
            <person name="Witsenboer H."/>
            <person name="Zhao S."/>
            <person name="Li Z."/>
            <person name="Zhang A."/>
            <person name="Wang D."/>
            <person name="Liang C."/>
        </authorList>
    </citation>
    <scope>NUCLEOTIDE SEQUENCE [LARGE SCALE GENOMIC DNA]</scope>
    <source>
        <strain evidence="2">cv. G1812</strain>
    </source>
</reference>
<accession>A0A8R7UPH0</accession>
<dbReference type="Gramene" id="TuG1812G0500004903.01.T01">
    <property type="protein sequence ID" value="TuG1812G0500004903.01.T01.cds401277"/>
    <property type="gene ID" value="TuG1812G0500004903.01"/>
</dbReference>
<dbReference type="InterPro" id="IPR044730">
    <property type="entry name" value="RNase_H-like_dom_plant"/>
</dbReference>
<name>A0A8R7UPH0_TRIUA</name>
<organism evidence="2 3">
    <name type="scientific">Triticum urartu</name>
    <name type="common">Red wild einkorn</name>
    <name type="synonym">Crithodium urartu</name>
    <dbReference type="NCBI Taxonomy" id="4572"/>
    <lineage>
        <taxon>Eukaryota</taxon>
        <taxon>Viridiplantae</taxon>
        <taxon>Streptophyta</taxon>
        <taxon>Embryophyta</taxon>
        <taxon>Tracheophyta</taxon>
        <taxon>Spermatophyta</taxon>
        <taxon>Magnoliopsida</taxon>
        <taxon>Liliopsida</taxon>
        <taxon>Poales</taxon>
        <taxon>Poaceae</taxon>
        <taxon>BOP clade</taxon>
        <taxon>Pooideae</taxon>
        <taxon>Triticodae</taxon>
        <taxon>Triticeae</taxon>
        <taxon>Triticinae</taxon>
        <taxon>Triticum</taxon>
    </lineage>
</organism>
<dbReference type="SUPFAM" id="SSF53098">
    <property type="entry name" value="Ribonuclease H-like"/>
    <property type="match status" value="1"/>
</dbReference>
<dbReference type="GO" id="GO:0003676">
    <property type="term" value="F:nucleic acid binding"/>
    <property type="evidence" value="ECO:0007669"/>
    <property type="project" value="InterPro"/>
</dbReference>
<sequence length="62" mass="6614">MALSVDGSYNATDDSAGSRMILRDDKGGVIFGAYCKLFHCNKALAAELHAMLEGLKLAIDHS</sequence>
<dbReference type="InterPro" id="IPR053151">
    <property type="entry name" value="RNase_H-like"/>
</dbReference>
<protein>
    <recommendedName>
        <fullName evidence="1">RNase H type-1 domain-containing protein</fullName>
    </recommendedName>
</protein>
<dbReference type="Pfam" id="PF13456">
    <property type="entry name" value="RVT_3"/>
    <property type="match status" value="1"/>
</dbReference>
<reference evidence="2" key="3">
    <citation type="submission" date="2022-06" db="UniProtKB">
        <authorList>
            <consortium name="EnsemblPlants"/>
        </authorList>
    </citation>
    <scope>IDENTIFICATION</scope>
</reference>
<evidence type="ECO:0000313" key="2">
    <source>
        <dbReference type="EnsemblPlants" id="TuG1812G0500004903.01.T01.cds401277"/>
    </source>
</evidence>
<dbReference type="CDD" id="cd06222">
    <property type="entry name" value="RNase_H_like"/>
    <property type="match status" value="1"/>
</dbReference>
<dbReference type="Gene3D" id="3.30.420.10">
    <property type="entry name" value="Ribonuclease H-like superfamily/Ribonuclease H"/>
    <property type="match status" value="1"/>
</dbReference>
<dbReference type="InterPro" id="IPR036397">
    <property type="entry name" value="RNaseH_sf"/>
</dbReference>
<reference evidence="3" key="1">
    <citation type="journal article" date="2013" name="Nature">
        <title>Draft genome of the wheat A-genome progenitor Triticum urartu.</title>
        <authorList>
            <person name="Ling H.Q."/>
            <person name="Zhao S."/>
            <person name="Liu D."/>
            <person name="Wang J."/>
            <person name="Sun H."/>
            <person name="Zhang C."/>
            <person name="Fan H."/>
            <person name="Li D."/>
            <person name="Dong L."/>
            <person name="Tao Y."/>
            <person name="Gao C."/>
            <person name="Wu H."/>
            <person name="Li Y."/>
            <person name="Cui Y."/>
            <person name="Guo X."/>
            <person name="Zheng S."/>
            <person name="Wang B."/>
            <person name="Yu K."/>
            <person name="Liang Q."/>
            <person name="Yang W."/>
            <person name="Lou X."/>
            <person name="Chen J."/>
            <person name="Feng M."/>
            <person name="Jian J."/>
            <person name="Zhang X."/>
            <person name="Luo G."/>
            <person name="Jiang Y."/>
            <person name="Liu J."/>
            <person name="Wang Z."/>
            <person name="Sha Y."/>
            <person name="Zhang B."/>
            <person name="Wu H."/>
            <person name="Tang D."/>
            <person name="Shen Q."/>
            <person name="Xue P."/>
            <person name="Zou S."/>
            <person name="Wang X."/>
            <person name="Liu X."/>
            <person name="Wang F."/>
            <person name="Yang Y."/>
            <person name="An X."/>
            <person name="Dong Z."/>
            <person name="Zhang K."/>
            <person name="Zhang X."/>
            <person name="Luo M.C."/>
            <person name="Dvorak J."/>
            <person name="Tong Y."/>
            <person name="Wang J."/>
            <person name="Yang H."/>
            <person name="Li Z."/>
            <person name="Wang D."/>
            <person name="Zhang A."/>
            <person name="Wang J."/>
        </authorList>
    </citation>
    <scope>NUCLEOTIDE SEQUENCE</scope>
    <source>
        <strain evidence="3">cv. G1812</strain>
    </source>
</reference>
<dbReference type="InterPro" id="IPR002156">
    <property type="entry name" value="RNaseH_domain"/>
</dbReference>
<keyword evidence="3" id="KW-1185">Reference proteome</keyword>
<dbReference type="GO" id="GO:0004523">
    <property type="term" value="F:RNA-DNA hybrid ribonuclease activity"/>
    <property type="evidence" value="ECO:0007669"/>
    <property type="project" value="InterPro"/>
</dbReference>